<feature type="domain" description="DUF4046" evidence="1">
    <location>
        <begin position="7"/>
        <end position="92"/>
    </location>
</feature>
<name>A0AA86LUR3_PRIMG</name>
<dbReference type="Proteomes" id="UP000253834">
    <property type="component" value="Chromosome"/>
</dbReference>
<dbReference type="EMBL" id="CP022674">
    <property type="protein sequence ID" value="AXI28691.1"/>
    <property type="molecule type" value="Genomic_DNA"/>
</dbReference>
<evidence type="ECO:0000313" key="3">
    <source>
        <dbReference type="Proteomes" id="UP000253834"/>
    </source>
</evidence>
<proteinExistence type="predicted"/>
<sequence length="265" mass="31593">MTEREKVIRIYRDILERKRARFPDHFFVGDQGKKYLAYITRYLIEEYLGIPIAQIPHCVGAKTLWDYRLRHPAQIHGWNFIDVIQNAYPGTFHPLEFKQVSHGYWQGEEGGKRAIEAVRYVIEVKCNIPFQEIPLKINHHFFKQHGLTGIFGLFEDSPYQVIQTLYPNRFKPWECSTVPMNFWKQEENVIGAMEWFLFQQIGFSSYQEALQQLSPKHFTIYRMTGLYQMAFSQRLYKVKQWIEKQIEQRSLCAQENIQTELSLNS</sequence>
<accession>A0AA86LUR3</accession>
<evidence type="ECO:0000259" key="1">
    <source>
        <dbReference type="Pfam" id="PF13255"/>
    </source>
</evidence>
<protein>
    <recommendedName>
        <fullName evidence="1">DUF4046 domain-containing protein</fullName>
    </recommendedName>
</protein>
<dbReference type="InterPro" id="IPR025119">
    <property type="entry name" value="DUF4046"/>
</dbReference>
<evidence type="ECO:0000313" key="2">
    <source>
        <dbReference type="EMBL" id="AXI28691.1"/>
    </source>
</evidence>
<reference evidence="2 3" key="1">
    <citation type="submission" date="2017-07" db="EMBL/GenBank/DDBJ databases">
        <title>Isolation and development of strain Bacillus megaterium SR7 for enhanced growth and metabolite production under supercritical carbon dioxide.</title>
        <authorList>
            <person name="Freedman A.J.E."/>
            <person name="Peet K.C."/>
            <person name="Boock J.T."/>
            <person name="Penn K."/>
            <person name="Prather K.L.J."/>
            <person name="Thompson J.R."/>
        </authorList>
    </citation>
    <scope>NUCLEOTIDE SEQUENCE [LARGE SCALE GENOMIC DNA]</scope>
    <source>
        <strain evidence="2 3">SR7</strain>
    </source>
</reference>
<gene>
    <name evidence="2" type="ORF">CIB87_06585</name>
</gene>
<dbReference type="RefSeq" id="WP_114894919.1">
    <property type="nucleotide sequence ID" value="NZ_CP022674.1"/>
</dbReference>
<feature type="domain" description="DUF4046" evidence="1">
    <location>
        <begin position="96"/>
        <end position="170"/>
    </location>
</feature>
<organism evidence="2 3">
    <name type="scientific">Priestia megaterium</name>
    <name type="common">Bacillus megaterium</name>
    <dbReference type="NCBI Taxonomy" id="1404"/>
    <lineage>
        <taxon>Bacteria</taxon>
        <taxon>Bacillati</taxon>
        <taxon>Bacillota</taxon>
        <taxon>Bacilli</taxon>
        <taxon>Bacillales</taxon>
        <taxon>Bacillaceae</taxon>
        <taxon>Priestia</taxon>
    </lineage>
</organism>
<dbReference type="Pfam" id="PF13255">
    <property type="entry name" value="DUF4046"/>
    <property type="match status" value="2"/>
</dbReference>
<dbReference type="AlphaFoldDB" id="A0AA86LUR3"/>